<name>A0AA49JJF9_9BACT</name>
<reference evidence="1" key="2">
    <citation type="journal article" date="2024" name="Antonie Van Leeuwenhoek">
        <title>Roseihalotalea indica gen. nov., sp. nov., a halophilic Bacteroidetes from mesopelagic Southwest Indian Ocean with higher carbohydrate metabolic potential.</title>
        <authorList>
            <person name="Chen B."/>
            <person name="Zhang M."/>
            <person name="Lin D."/>
            <person name="Ye J."/>
            <person name="Tang K."/>
        </authorList>
    </citation>
    <scope>NUCLEOTIDE SEQUENCE</scope>
    <source>
        <strain evidence="1">TK19036</strain>
    </source>
</reference>
<sequence>MPVTNASFLFILLFFVWIGRANALAQSGYRKLSDEEMQASSLKTAQTLAEAMLTAQKKGQAYTFSETEATPAIRGDFSAEKQLQTYSAIKELFGDYQSLTFVEAYQTTNAPAYQIFRFRGDFEKGTTQPEVRVVLNDSTQLAGFFITPWQEVL</sequence>
<reference evidence="1" key="1">
    <citation type="journal article" date="2023" name="Comput. Struct. Biotechnol. J.">
        <title>Discovery of a novel marine Bacteroidetes with a rich repertoire of carbohydrate-active enzymes.</title>
        <authorList>
            <person name="Chen B."/>
            <person name="Liu G."/>
            <person name="Chen Q."/>
            <person name="Wang H."/>
            <person name="Liu L."/>
            <person name="Tang K."/>
        </authorList>
    </citation>
    <scope>NUCLEOTIDE SEQUENCE</scope>
    <source>
        <strain evidence="1">TK19036</strain>
    </source>
</reference>
<proteinExistence type="predicted"/>
<organism evidence="1">
    <name type="scientific">Roseihalotalea indica</name>
    <dbReference type="NCBI Taxonomy" id="2867963"/>
    <lineage>
        <taxon>Bacteria</taxon>
        <taxon>Pseudomonadati</taxon>
        <taxon>Bacteroidota</taxon>
        <taxon>Cytophagia</taxon>
        <taxon>Cytophagales</taxon>
        <taxon>Catalimonadaceae</taxon>
        <taxon>Roseihalotalea</taxon>
    </lineage>
</organism>
<evidence type="ECO:0000313" key="1">
    <source>
        <dbReference type="EMBL" id="WKN39767.1"/>
    </source>
</evidence>
<protein>
    <submittedName>
        <fullName evidence="1">Uncharacterized protein</fullName>
    </submittedName>
</protein>
<dbReference type="AlphaFoldDB" id="A0AA49JJF9"/>
<gene>
    <name evidence="1" type="ORF">K4G66_13810</name>
</gene>
<accession>A0AA49JJF9</accession>
<dbReference type="EMBL" id="CP120682">
    <property type="protein sequence ID" value="WKN39767.1"/>
    <property type="molecule type" value="Genomic_DNA"/>
</dbReference>